<dbReference type="PIRSF" id="PIRSF002741">
    <property type="entry name" value="MppA"/>
    <property type="match status" value="1"/>
</dbReference>
<dbReference type="Gene3D" id="3.10.105.10">
    <property type="entry name" value="Dipeptide-binding Protein, Domain 3"/>
    <property type="match status" value="1"/>
</dbReference>
<feature type="domain" description="Solute-binding protein family 5" evidence="2">
    <location>
        <begin position="88"/>
        <end position="455"/>
    </location>
</feature>
<dbReference type="PROSITE" id="PS51257">
    <property type="entry name" value="PROKAR_LIPOPROTEIN"/>
    <property type="match status" value="1"/>
</dbReference>
<dbReference type="EMBL" id="CP078075">
    <property type="protein sequence ID" value="WDM43825.1"/>
    <property type="molecule type" value="Genomic_DNA"/>
</dbReference>
<dbReference type="PANTHER" id="PTHR30290">
    <property type="entry name" value="PERIPLASMIC BINDING COMPONENT OF ABC TRANSPORTER"/>
    <property type="match status" value="1"/>
</dbReference>
<name>A0ABY7XP02_MICLT</name>
<evidence type="ECO:0000256" key="1">
    <source>
        <dbReference type="SAM" id="SignalP"/>
    </source>
</evidence>
<dbReference type="Pfam" id="PF00496">
    <property type="entry name" value="SBP_bac_5"/>
    <property type="match status" value="1"/>
</dbReference>
<evidence type="ECO:0000313" key="4">
    <source>
        <dbReference type="Proteomes" id="UP001215097"/>
    </source>
</evidence>
<dbReference type="Proteomes" id="UP001215097">
    <property type="component" value="Chromosome"/>
</dbReference>
<dbReference type="Gene3D" id="3.40.190.10">
    <property type="entry name" value="Periplasmic binding protein-like II"/>
    <property type="match status" value="1"/>
</dbReference>
<keyword evidence="4" id="KW-1185">Reference proteome</keyword>
<keyword evidence="1" id="KW-0732">Signal</keyword>
<dbReference type="CDD" id="cd08509">
    <property type="entry name" value="PBP2_TmCBP_oligosaccharides_like"/>
    <property type="match status" value="1"/>
</dbReference>
<evidence type="ECO:0000313" key="3">
    <source>
        <dbReference type="EMBL" id="WDM43825.1"/>
    </source>
</evidence>
<dbReference type="InterPro" id="IPR030678">
    <property type="entry name" value="Peptide/Ni-bd"/>
</dbReference>
<dbReference type="SUPFAM" id="SSF53850">
    <property type="entry name" value="Periplasmic binding protein-like II"/>
    <property type="match status" value="1"/>
</dbReference>
<dbReference type="InterPro" id="IPR039424">
    <property type="entry name" value="SBP_5"/>
</dbReference>
<dbReference type="InterPro" id="IPR000914">
    <property type="entry name" value="SBP_5_dom"/>
</dbReference>
<feature type="signal peptide" evidence="1">
    <location>
        <begin position="1"/>
        <end position="26"/>
    </location>
</feature>
<dbReference type="RefSeq" id="WP_282213958.1">
    <property type="nucleotide sequence ID" value="NZ_BAAAUN010000001.1"/>
</dbReference>
<proteinExistence type="predicted"/>
<evidence type="ECO:0000259" key="2">
    <source>
        <dbReference type="Pfam" id="PF00496"/>
    </source>
</evidence>
<reference evidence="3 4" key="1">
    <citation type="submission" date="2021-06" db="EMBL/GenBank/DDBJ databases">
        <title>Genome-based taxonomic framework of Microbacterium strains isolated from marine environment, the description of four new species and reclassification of four preexisting species.</title>
        <authorList>
            <person name="Lee S.D."/>
            <person name="Kim S.-M."/>
            <person name="Byeon Y.-S."/>
            <person name="Yang H.L."/>
            <person name="Kim I.S."/>
        </authorList>
    </citation>
    <scope>NUCLEOTIDE SEQUENCE [LARGE SCALE GENOMIC DNA]</scope>
    <source>
        <strain evidence="3 4">KACC 14465</strain>
    </source>
</reference>
<dbReference type="Gene3D" id="3.90.76.10">
    <property type="entry name" value="Dipeptide-binding Protein, Domain 1"/>
    <property type="match status" value="1"/>
</dbReference>
<gene>
    <name evidence="3" type="ORF">KV395_11470</name>
</gene>
<dbReference type="PANTHER" id="PTHR30290:SF82">
    <property type="entry name" value="ABC-TYPE DIPEPTIDE_OLIGOPEPTIDE TRANSPORT SYSTEM, PERIPLASMIC COMPONENT"/>
    <property type="match status" value="1"/>
</dbReference>
<feature type="chain" id="PRO_5047155605" evidence="1">
    <location>
        <begin position="27"/>
        <end position="563"/>
    </location>
</feature>
<organism evidence="3 4">
    <name type="scientific">Microbacterium luteolum</name>
    <name type="common">Aureobacterium luteolum</name>
    <dbReference type="NCBI Taxonomy" id="69367"/>
    <lineage>
        <taxon>Bacteria</taxon>
        <taxon>Bacillati</taxon>
        <taxon>Actinomycetota</taxon>
        <taxon>Actinomycetes</taxon>
        <taxon>Micrococcales</taxon>
        <taxon>Microbacteriaceae</taxon>
        <taxon>Microbacterium</taxon>
    </lineage>
</organism>
<accession>A0ABY7XP02</accession>
<protein>
    <submittedName>
        <fullName evidence="3">ABC transporter substrate-binding protein</fullName>
    </submittedName>
</protein>
<sequence length="563" mass="60310">MIRNGKRKIALTAVAGASVLALGLTACGTGGSGDDGNADGDRALRVWAGSQTPITANYNPFAPTVLHGALGPIYEPLFFFNKTSDSEPVGLIGDSYEYNEDGTVITITIKPDLKWSDGEPLTAADVAFSFNYEANNPEGNGLVSAEATDDTTVVLTYAAAQYTTEFQRLGSTYILPEHIWADVADFANFANEEPVGSGAYVVDKTTSESYTLVANENFRDADKLGVKKVQYIAVDNNQTAQDLLAAGELDWTGMFIPNPDDVTANGKISWVNTPQDPTVLYTCSNAELGCAGPQTDVAVRQALNVAIDRAAIKDKAFVGLTGDISPTYALLPRDEKWVADAANEVSPQEADAAEAGKILEAAGYVKDGDFYAKDGVPLELTLTSVDGWTDYNDAAKLIAEQAAAAGIKITASTVQWQEFSDSRQGGEYQLIVGGMIGTSVADPFQIYRDWVGGTAIQSTSPVGTEVPAGRWNFSRYDNPVVDAAIQSAISTNDEAEKKELYGTIQTEIVRDLPYIPLVINATQTFYNTQDFTGWPTEEEMYAFPPSWGAIAAGYVLTQLQPAK</sequence>